<evidence type="ECO:0000313" key="1">
    <source>
        <dbReference type="EMBL" id="KAA8541738.1"/>
    </source>
</evidence>
<dbReference type="AlphaFoldDB" id="A0A5J5BGI8"/>
<accession>A0A5J5BGI8</accession>
<dbReference type="Proteomes" id="UP000325577">
    <property type="component" value="Linkage Group LG12"/>
</dbReference>
<sequence>MLHYWKMNIGPGFWRSIVLSSPLTVAILKPFDETAEVRGPVPSCALVLFGGGLVEEDDEHSIVACRHVGGGGSTDGCGGEELQ</sequence>
<proteinExistence type="predicted"/>
<name>A0A5J5BGI8_9ASTE</name>
<reference evidence="1 2" key="1">
    <citation type="submission" date="2019-09" db="EMBL/GenBank/DDBJ databases">
        <title>A chromosome-level genome assembly of the Chinese tupelo Nyssa sinensis.</title>
        <authorList>
            <person name="Yang X."/>
            <person name="Kang M."/>
            <person name="Yang Y."/>
            <person name="Xiong H."/>
            <person name="Wang M."/>
            <person name="Zhang Z."/>
            <person name="Wang Z."/>
            <person name="Wu H."/>
            <person name="Ma T."/>
            <person name="Liu J."/>
            <person name="Xi Z."/>
        </authorList>
    </citation>
    <scope>NUCLEOTIDE SEQUENCE [LARGE SCALE GENOMIC DNA]</scope>
    <source>
        <strain evidence="1">J267</strain>
        <tissue evidence="1">Leaf</tissue>
    </source>
</reference>
<organism evidence="1 2">
    <name type="scientific">Nyssa sinensis</name>
    <dbReference type="NCBI Taxonomy" id="561372"/>
    <lineage>
        <taxon>Eukaryota</taxon>
        <taxon>Viridiplantae</taxon>
        <taxon>Streptophyta</taxon>
        <taxon>Embryophyta</taxon>
        <taxon>Tracheophyta</taxon>
        <taxon>Spermatophyta</taxon>
        <taxon>Magnoliopsida</taxon>
        <taxon>eudicotyledons</taxon>
        <taxon>Gunneridae</taxon>
        <taxon>Pentapetalae</taxon>
        <taxon>asterids</taxon>
        <taxon>Cornales</taxon>
        <taxon>Nyssaceae</taxon>
        <taxon>Nyssa</taxon>
    </lineage>
</organism>
<dbReference type="EMBL" id="CM018035">
    <property type="protein sequence ID" value="KAA8541738.1"/>
    <property type="molecule type" value="Genomic_DNA"/>
</dbReference>
<evidence type="ECO:0000313" key="2">
    <source>
        <dbReference type="Proteomes" id="UP000325577"/>
    </source>
</evidence>
<gene>
    <name evidence="1" type="ORF">F0562_022890</name>
</gene>
<keyword evidence="2" id="KW-1185">Reference proteome</keyword>
<protein>
    <submittedName>
        <fullName evidence="1">Uncharacterized protein</fullName>
    </submittedName>
</protein>